<feature type="binding site" evidence="8">
    <location>
        <position position="83"/>
    </location>
    <ligand>
        <name>Mg(2+)</name>
        <dbReference type="ChEBI" id="CHEBI:18420"/>
        <label>1</label>
        <note>catalytic</note>
    </ligand>
</feature>
<dbReference type="GO" id="GO:0046872">
    <property type="term" value="F:metal ion binding"/>
    <property type="evidence" value="ECO:0007669"/>
    <property type="project" value="UniProtKB-KW"/>
</dbReference>
<dbReference type="GO" id="GO:0042132">
    <property type="term" value="F:fructose 1,6-bisphosphate 1-phosphatase activity"/>
    <property type="evidence" value="ECO:0007669"/>
    <property type="project" value="UniProtKB-EC"/>
</dbReference>
<evidence type="ECO:0000256" key="6">
    <source>
        <dbReference type="ARBA" id="ARBA00023277"/>
    </source>
</evidence>
<dbReference type="EMBL" id="CP028858">
    <property type="protein sequence ID" value="AWB27217.1"/>
    <property type="molecule type" value="Genomic_DNA"/>
</dbReference>
<evidence type="ECO:0000256" key="1">
    <source>
        <dbReference type="ARBA" id="ARBA00001273"/>
    </source>
</evidence>
<name>A0A2R4X0A6_9EURY</name>
<dbReference type="PANTHER" id="PTHR20854">
    <property type="entry name" value="INOSITOL MONOPHOSPHATASE"/>
    <property type="match status" value="1"/>
</dbReference>
<proteinExistence type="inferred from homology"/>
<comment type="similarity">
    <text evidence="7">Belongs to the inositol monophosphatase superfamily. FBPase class 4 family.</text>
</comment>
<evidence type="ECO:0000256" key="9">
    <source>
        <dbReference type="SAM" id="MobiDB-lite"/>
    </source>
</evidence>
<dbReference type="PANTHER" id="PTHR20854:SF4">
    <property type="entry name" value="INOSITOL-1-MONOPHOSPHATASE-RELATED"/>
    <property type="match status" value="1"/>
</dbReference>
<dbReference type="Proteomes" id="UP000244727">
    <property type="component" value="Chromosome"/>
</dbReference>
<dbReference type="RefSeq" id="WP_108381586.1">
    <property type="nucleotide sequence ID" value="NZ_CP028858.1"/>
</dbReference>
<dbReference type="KEGG" id="harc:HARCEL1_05630"/>
<evidence type="ECO:0000256" key="3">
    <source>
        <dbReference type="ARBA" id="ARBA00022723"/>
    </source>
</evidence>
<feature type="binding site" evidence="8">
    <location>
        <position position="64"/>
    </location>
    <ligand>
        <name>Mg(2+)</name>
        <dbReference type="ChEBI" id="CHEBI:18420"/>
        <label>1</label>
        <note>catalytic</note>
    </ligand>
</feature>
<dbReference type="PRINTS" id="PR00377">
    <property type="entry name" value="IMPHPHTASES"/>
</dbReference>
<evidence type="ECO:0000256" key="4">
    <source>
        <dbReference type="ARBA" id="ARBA00022801"/>
    </source>
</evidence>
<sequence length="260" mass="27529">MNDLARVADAAVGAASPYLADRFGDDLDADYSAGDVTTDADREAERLILDIVRERRPDDPISAEESGEHPGSGSIRWVVDPLDGTNNFTVGLPTFGSAVTAVEDGQPRATAVDLPIVGDRYVATPDGCRLDGHRVAVAESDHLPVEQSTVGVVIGSPVIEAIDGPGELDETFRAVVSETRGTAKRVIESWAPVVHYSQCAQGRLDAIVAIRPDERERVAGELVTQAAGCPEREIGPVTVTATHDALADRLERVVTDAIDG</sequence>
<reference evidence="10 11" key="1">
    <citation type="submission" date="2018-04" db="EMBL/GenBank/DDBJ databases">
        <title>Halococcoides cellulosivorans gen. nov., sp. nov., an extremely halophilic cellulose-utilizing haloarchaeon from hypersaline lakes.</title>
        <authorList>
            <person name="Sorokin D.Y."/>
            <person name="Toshchakov S.V."/>
            <person name="Samarov N.I."/>
            <person name="Korzhenkov A."/>
            <person name="Kublanov I.V."/>
        </authorList>
    </citation>
    <scope>NUCLEOTIDE SEQUENCE [LARGE SCALE GENOMIC DNA]</scope>
    <source>
        <strain evidence="10 11">HArcel1</strain>
    </source>
</reference>
<dbReference type="GeneID" id="36511967"/>
<protein>
    <recommendedName>
        <fullName evidence="2">fructose-bisphosphatase</fullName>
        <ecNumber evidence="2">3.1.3.11</ecNumber>
    </recommendedName>
</protein>
<keyword evidence="6" id="KW-0119">Carbohydrate metabolism</keyword>
<dbReference type="SUPFAM" id="SSF56655">
    <property type="entry name" value="Carbohydrate phosphatase"/>
    <property type="match status" value="1"/>
</dbReference>
<dbReference type="Pfam" id="PF00459">
    <property type="entry name" value="Inositol_P"/>
    <property type="match status" value="1"/>
</dbReference>
<dbReference type="AlphaFoldDB" id="A0A2R4X0A6"/>
<gene>
    <name evidence="10" type="ORF">HARCEL1_05630</name>
</gene>
<keyword evidence="3 8" id="KW-0479">Metal-binding</keyword>
<evidence type="ECO:0000256" key="2">
    <source>
        <dbReference type="ARBA" id="ARBA00013093"/>
    </source>
</evidence>
<dbReference type="EC" id="3.1.3.11" evidence="2"/>
<accession>A0A2R4X0A6</accession>
<evidence type="ECO:0000313" key="10">
    <source>
        <dbReference type="EMBL" id="AWB27217.1"/>
    </source>
</evidence>
<keyword evidence="5 8" id="KW-0460">Magnesium</keyword>
<comment type="catalytic activity">
    <reaction evidence="1">
        <text>beta-D-fructose 1,6-bisphosphate + H2O = beta-D-fructose 6-phosphate + phosphate</text>
        <dbReference type="Rhea" id="RHEA:11064"/>
        <dbReference type="ChEBI" id="CHEBI:15377"/>
        <dbReference type="ChEBI" id="CHEBI:32966"/>
        <dbReference type="ChEBI" id="CHEBI:43474"/>
        <dbReference type="ChEBI" id="CHEBI:57634"/>
        <dbReference type="EC" id="3.1.3.11"/>
    </reaction>
</comment>
<dbReference type="GO" id="GO:0007165">
    <property type="term" value="P:signal transduction"/>
    <property type="evidence" value="ECO:0007669"/>
    <property type="project" value="TreeGrafter"/>
</dbReference>
<keyword evidence="11" id="KW-1185">Reference proteome</keyword>
<feature type="binding site" evidence="8">
    <location>
        <position position="80"/>
    </location>
    <ligand>
        <name>Mg(2+)</name>
        <dbReference type="ChEBI" id="CHEBI:18420"/>
        <label>1</label>
        <note>catalytic</note>
    </ligand>
</feature>
<evidence type="ECO:0000256" key="5">
    <source>
        <dbReference type="ARBA" id="ARBA00022842"/>
    </source>
</evidence>
<feature type="binding site" evidence="8">
    <location>
        <position position="82"/>
    </location>
    <ligand>
        <name>Mg(2+)</name>
        <dbReference type="ChEBI" id="CHEBI:18420"/>
        <label>1</label>
        <note>catalytic</note>
    </ligand>
</feature>
<dbReference type="GO" id="GO:0008934">
    <property type="term" value="F:inositol monophosphate 1-phosphatase activity"/>
    <property type="evidence" value="ECO:0007669"/>
    <property type="project" value="TreeGrafter"/>
</dbReference>
<dbReference type="PROSITE" id="PS00629">
    <property type="entry name" value="IMP_1"/>
    <property type="match status" value="1"/>
</dbReference>
<dbReference type="InterPro" id="IPR020583">
    <property type="entry name" value="Inositol_monoP_metal-BS"/>
</dbReference>
<keyword evidence="4" id="KW-0378">Hydrolase</keyword>
<organism evidence="10 11">
    <name type="scientific">Halococcoides cellulosivorans</name>
    <dbReference type="NCBI Taxonomy" id="1679096"/>
    <lineage>
        <taxon>Archaea</taxon>
        <taxon>Methanobacteriati</taxon>
        <taxon>Methanobacteriota</taxon>
        <taxon>Stenosarchaea group</taxon>
        <taxon>Halobacteria</taxon>
        <taxon>Halobacteriales</taxon>
        <taxon>Haloarculaceae</taxon>
        <taxon>Halococcoides</taxon>
    </lineage>
</organism>
<dbReference type="InterPro" id="IPR000760">
    <property type="entry name" value="Inositol_monophosphatase-like"/>
</dbReference>
<evidence type="ECO:0000313" key="11">
    <source>
        <dbReference type="Proteomes" id="UP000244727"/>
    </source>
</evidence>
<dbReference type="Gene3D" id="3.30.540.10">
    <property type="entry name" value="Fructose-1,6-Bisphosphatase, subunit A, domain 1"/>
    <property type="match status" value="1"/>
</dbReference>
<dbReference type="GO" id="GO:0006020">
    <property type="term" value="P:inositol metabolic process"/>
    <property type="evidence" value="ECO:0007669"/>
    <property type="project" value="TreeGrafter"/>
</dbReference>
<comment type="cofactor">
    <cofactor evidence="8">
        <name>Mg(2+)</name>
        <dbReference type="ChEBI" id="CHEBI:18420"/>
    </cofactor>
</comment>
<evidence type="ECO:0000256" key="7">
    <source>
        <dbReference type="ARBA" id="ARBA00038103"/>
    </source>
</evidence>
<evidence type="ECO:0000256" key="8">
    <source>
        <dbReference type="PIRSR" id="PIRSR600760-2"/>
    </source>
</evidence>
<feature type="region of interest" description="Disordered" evidence="9">
    <location>
        <begin position="53"/>
        <end position="74"/>
    </location>
</feature>